<evidence type="ECO:0000259" key="1">
    <source>
        <dbReference type="Pfam" id="PF25929"/>
    </source>
</evidence>
<name>A0A343THZ1_9EURY</name>
<dbReference type="EMBL" id="CP025066">
    <property type="protein sequence ID" value="AUX08713.1"/>
    <property type="molecule type" value="Genomic_DNA"/>
</dbReference>
<dbReference type="Proteomes" id="UP000263012">
    <property type="component" value="Chromosome"/>
</dbReference>
<dbReference type="Pfam" id="PF25929">
    <property type="entry name" value="DUF7974"/>
    <property type="match status" value="1"/>
</dbReference>
<dbReference type="KEGG" id="hdf:AArcSl_1078"/>
<accession>A0A343THZ1</accession>
<dbReference type="GeneID" id="37877423"/>
<proteinExistence type="predicted"/>
<protein>
    <recommendedName>
        <fullName evidence="1">DUF7974 domain-containing protein</fullName>
    </recommendedName>
</protein>
<reference evidence="3" key="1">
    <citation type="submission" date="2017-11" db="EMBL/GenBank/DDBJ databases">
        <title>Phenotypic and genomic properties of facultatively anaerobic sulfur-reducing natronoarchaea from hypersaline soda lakes.</title>
        <authorList>
            <person name="Sorokin D.Y."/>
            <person name="Kublanov I.V."/>
            <person name="Roman P."/>
            <person name="Sinninghe Damste J.S."/>
            <person name="Golyshin P.N."/>
            <person name="Rojo D."/>
            <person name="Ciordia S."/>
            <person name="Mena M.D.C."/>
            <person name="Ferrer M."/>
            <person name="Messina E."/>
            <person name="Smedile F."/>
            <person name="La Spada G."/>
            <person name="La Cono V."/>
            <person name="Yakimov M.M."/>
        </authorList>
    </citation>
    <scope>NUCLEOTIDE SEQUENCE [LARGE SCALE GENOMIC DNA]</scope>
    <source>
        <strain evidence="3">AArc-Sl</strain>
    </source>
</reference>
<dbReference type="OrthoDB" id="196304at2157"/>
<dbReference type="RefSeq" id="WP_119816112.1">
    <property type="nucleotide sequence ID" value="NZ_CP025066.1"/>
</dbReference>
<organism evidence="2 3">
    <name type="scientific">Halalkaliarchaeum desulfuricum</name>
    <dbReference type="NCBI Taxonomy" id="2055893"/>
    <lineage>
        <taxon>Archaea</taxon>
        <taxon>Methanobacteriati</taxon>
        <taxon>Methanobacteriota</taxon>
        <taxon>Stenosarchaea group</taxon>
        <taxon>Halobacteria</taxon>
        <taxon>Halobacteriales</taxon>
        <taxon>Haloferacaceae</taxon>
        <taxon>Halalkaliarchaeum</taxon>
    </lineage>
</organism>
<evidence type="ECO:0000313" key="2">
    <source>
        <dbReference type="EMBL" id="AUX08713.1"/>
    </source>
</evidence>
<dbReference type="InterPro" id="IPR058280">
    <property type="entry name" value="DUF7974"/>
</dbReference>
<feature type="domain" description="DUF7974" evidence="1">
    <location>
        <begin position="29"/>
        <end position="166"/>
    </location>
</feature>
<dbReference type="AlphaFoldDB" id="A0A343THZ1"/>
<keyword evidence="3" id="KW-1185">Reference proteome</keyword>
<dbReference type="InterPro" id="IPR013783">
    <property type="entry name" value="Ig-like_fold"/>
</dbReference>
<dbReference type="Gene3D" id="2.60.40.10">
    <property type="entry name" value="Immunoglobulins"/>
    <property type="match status" value="1"/>
</dbReference>
<gene>
    <name evidence="2" type="ORF">AArcSl_1078</name>
</gene>
<sequence>MVRKRYDGTDDDRLGFDETKNYMSDAVAKFVPNALARRAVDVDVSTDKKAYEVGETVTITVEFKNRLPVPVRVPTPKQRRWGWEVDGILEATDEQRYASDTPSTFQFRAGERKRFSVEWNGHFRRTDENGMDVSRPASKGDHVITAFLATATNGERPEASTSIRIV</sequence>
<evidence type="ECO:0000313" key="3">
    <source>
        <dbReference type="Proteomes" id="UP000263012"/>
    </source>
</evidence>